<gene>
    <name evidence="3" type="ORF">CVIRNUC_008168</name>
</gene>
<dbReference type="AlphaFoldDB" id="A0AAV1IGC3"/>
<name>A0AAV1IGC3_9CHLO</name>
<sequence length="375" mass="41285">MPQVYKPSESRTGGSMGKSRKRSRHFNTGYPYSVRVAHIHVVRPKVRRQSDSSLFIGLFVETVHPAFSTSDLEVKRRRHSTLKRLDFVRAYTEYYWSKANTIAQMVYTSSRSFVPSALNSSVRVVENKVSELSTPLLAAVQTRSEQVLTSLDRKVDNALTAAQSVLFPKGLDTAVATSRQQHAANVEAANEAREAYLTKVEEALSFLQAAGLSGAAKYAAGTVLCCVDEAQKIPLALEREAELVLLRVTEAWQKLVSLPPVEKLLGSAQPSVEFTRKKYVEAHDAFVASAAYTNALETAAHVLSKVTQSAVYRTAANRLYPVISSYADPALDRITHSPYYQAAVEHLRPHPSCAADPAVEHLLEQPHSALSCVQC</sequence>
<dbReference type="EMBL" id="CAUYUE010000011">
    <property type="protein sequence ID" value="CAK0784963.1"/>
    <property type="molecule type" value="Genomic_DNA"/>
</dbReference>
<dbReference type="Proteomes" id="UP001314263">
    <property type="component" value="Unassembled WGS sequence"/>
</dbReference>
<accession>A0AAV1IGC3</accession>
<keyword evidence="4" id="KW-1185">Reference proteome</keyword>
<reference evidence="3 4" key="1">
    <citation type="submission" date="2023-10" db="EMBL/GenBank/DDBJ databases">
        <authorList>
            <person name="Maclean D."/>
            <person name="Macfadyen A."/>
        </authorList>
    </citation>
    <scope>NUCLEOTIDE SEQUENCE [LARGE SCALE GENOMIC DNA]</scope>
</reference>
<evidence type="ECO:0000256" key="2">
    <source>
        <dbReference type="SAM" id="MobiDB-lite"/>
    </source>
</evidence>
<protein>
    <submittedName>
        <fullName evidence="3">Uncharacterized protein</fullName>
    </submittedName>
</protein>
<comment type="similarity">
    <text evidence="1">Belongs to the REF/SRPP family.</text>
</comment>
<feature type="region of interest" description="Disordered" evidence="2">
    <location>
        <begin position="1"/>
        <end position="26"/>
    </location>
</feature>
<evidence type="ECO:0000313" key="3">
    <source>
        <dbReference type="EMBL" id="CAK0784963.1"/>
    </source>
</evidence>
<dbReference type="Pfam" id="PF05755">
    <property type="entry name" value="REF"/>
    <property type="match status" value="1"/>
</dbReference>
<comment type="caution">
    <text evidence="3">The sequence shown here is derived from an EMBL/GenBank/DDBJ whole genome shotgun (WGS) entry which is preliminary data.</text>
</comment>
<proteinExistence type="inferred from homology"/>
<dbReference type="InterPro" id="IPR008802">
    <property type="entry name" value="REF"/>
</dbReference>
<organism evidence="3 4">
    <name type="scientific">Coccomyxa viridis</name>
    <dbReference type="NCBI Taxonomy" id="1274662"/>
    <lineage>
        <taxon>Eukaryota</taxon>
        <taxon>Viridiplantae</taxon>
        <taxon>Chlorophyta</taxon>
        <taxon>core chlorophytes</taxon>
        <taxon>Trebouxiophyceae</taxon>
        <taxon>Trebouxiophyceae incertae sedis</taxon>
        <taxon>Coccomyxaceae</taxon>
        <taxon>Coccomyxa</taxon>
    </lineage>
</organism>
<evidence type="ECO:0000256" key="1">
    <source>
        <dbReference type="ARBA" id="ARBA00009737"/>
    </source>
</evidence>
<evidence type="ECO:0000313" key="4">
    <source>
        <dbReference type="Proteomes" id="UP001314263"/>
    </source>
</evidence>